<name>A0ABV4UFG5_9RHOO</name>
<sequence length="249" mass="27569">MTSADSSADLSAPSSDALPDGCIQRVLPAGALRETRWVLLAMALTLLVSMLAVGWQRRLLPQERLQAHQIDLSTGLSTAEQGIYTDLQAVYDEWQSMNAPLPPPTPKHWADEGWPPFIDDLTAQQRGRRQWRLLTVGDRYAYLGTGGHTESSPEQGKQHATPRVLLWRLPETHAIHAMTKVKGAAENAHSDESPHTGFDLWLHEADTTPDGALPESLDEASLIRHGWRQAVAHLRAEYPRPPTRESGGF</sequence>
<dbReference type="Proteomes" id="UP001574673">
    <property type="component" value="Unassembled WGS sequence"/>
</dbReference>
<dbReference type="InterPro" id="IPR046160">
    <property type="entry name" value="DUF6162"/>
</dbReference>
<evidence type="ECO:0000256" key="1">
    <source>
        <dbReference type="SAM" id="Phobius"/>
    </source>
</evidence>
<dbReference type="RefSeq" id="WP_418891406.1">
    <property type="nucleotide sequence ID" value="NZ_JBEUWX010000002.1"/>
</dbReference>
<keyword evidence="3" id="KW-1185">Reference proteome</keyword>
<evidence type="ECO:0000313" key="3">
    <source>
        <dbReference type="Proteomes" id="UP001574673"/>
    </source>
</evidence>
<gene>
    <name evidence="2" type="ORF">ABCS64_08450</name>
</gene>
<evidence type="ECO:0000313" key="2">
    <source>
        <dbReference type="EMBL" id="MFA9950346.1"/>
    </source>
</evidence>
<comment type="caution">
    <text evidence="2">The sequence shown here is derived from an EMBL/GenBank/DDBJ whole genome shotgun (WGS) entry which is preliminary data.</text>
</comment>
<reference evidence="3" key="1">
    <citation type="submission" date="2024-06" db="EMBL/GenBank/DDBJ databases">
        <title>Radixoralia hellwigii gen. nov., sp nov., isolated from a root canal in the human oral cavity.</title>
        <authorList>
            <person name="Bartsch S."/>
            <person name="Wittmer A."/>
            <person name="Schulz A.-K."/>
            <person name="Neumann-Schaal M."/>
            <person name="Wolf J."/>
            <person name="Gronow S."/>
            <person name="Tennert C."/>
            <person name="Haecker G."/>
            <person name="Cieplik F."/>
            <person name="Al-Ahmad A."/>
        </authorList>
    </citation>
    <scope>NUCLEOTIDE SEQUENCE [LARGE SCALE GENOMIC DNA]</scope>
    <source>
        <strain evidence="3">Wk13</strain>
    </source>
</reference>
<keyword evidence="1" id="KW-0812">Transmembrane</keyword>
<proteinExistence type="predicted"/>
<organism evidence="2 3">
    <name type="scientific">Dentiradicibacter hellwigii</name>
    <dbReference type="NCBI Taxonomy" id="3149053"/>
    <lineage>
        <taxon>Bacteria</taxon>
        <taxon>Pseudomonadati</taxon>
        <taxon>Pseudomonadota</taxon>
        <taxon>Betaproteobacteria</taxon>
        <taxon>Rhodocyclales</taxon>
        <taxon>Rhodocyclaceae</taxon>
        <taxon>Dentiradicibacter</taxon>
    </lineage>
</organism>
<feature type="transmembrane region" description="Helical" evidence="1">
    <location>
        <begin position="37"/>
        <end position="55"/>
    </location>
</feature>
<accession>A0ABV4UFG5</accession>
<keyword evidence="1" id="KW-0472">Membrane</keyword>
<dbReference type="EMBL" id="JBEUWX010000002">
    <property type="protein sequence ID" value="MFA9950346.1"/>
    <property type="molecule type" value="Genomic_DNA"/>
</dbReference>
<keyword evidence="1" id="KW-1133">Transmembrane helix</keyword>
<protein>
    <submittedName>
        <fullName evidence="2">DUF6162 family protein</fullName>
    </submittedName>
</protein>
<dbReference type="Pfam" id="PF19659">
    <property type="entry name" value="DUF6162"/>
    <property type="match status" value="1"/>
</dbReference>